<dbReference type="AlphaFoldDB" id="A0A1G1VNT4"/>
<keyword evidence="1" id="KW-0472">Membrane</keyword>
<evidence type="ECO:0000256" key="1">
    <source>
        <dbReference type="SAM" id="Phobius"/>
    </source>
</evidence>
<dbReference type="EMBL" id="MHCH01000034">
    <property type="protein sequence ID" value="OGY17056.1"/>
    <property type="molecule type" value="Genomic_DNA"/>
</dbReference>
<feature type="transmembrane region" description="Helical" evidence="1">
    <location>
        <begin position="6"/>
        <end position="31"/>
    </location>
</feature>
<keyword evidence="1" id="KW-0812">Transmembrane</keyword>
<protein>
    <recommendedName>
        <fullName evidence="4">DUF948 domain-containing protein</fullName>
    </recommendedName>
</protein>
<sequence>MIGITQIIWVVAIAALTVMSVVIGVQVVKILQELRVSLQKLNQILDDMAGVTHSVSQPLVNLSGLLENLRGGVKLMAAVKKLLGKEEEPIEAPVEPEANLEKPSDDVSYIHELQEKGRTQQRFFERNGKVLG</sequence>
<name>A0A1G1VNT4_9BACT</name>
<evidence type="ECO:0008006" key="4">
    <source>
        <dbReference type="Google" id="ProtNLM"/>
    </source>
</evidence>
<dbReference type="Proteomes" id="UP000177324">
    <property type="component" value="Unassembled WGS sequence"/>
</dbReference>
<evidence type="ECO:0000313" key="3">
    <source>
        <dbReference type="Proteomes" id="UP000177324"/>
    </source>
</evidence>
<keyword evidence="1" id="KW-1133">Transmembrane helix</keyword>
<gene>
    <name evidence="2" type="ORF">A2784_04735</name>
</gene>
<accession>A0A1G1VNT4</accession>
<organism evidence="2 3">
    <name type="scientific">Candidatus Chisholmbacteria bacterium RIFCSPHIGHO2_01_FULL_48_12</name>
    <dbReference type="NCBI Taxonomy" id="1797589"/>
    <lineage>
        <taxon>Bacteria</taxon>
        <taxon>Candidatus Chisholmiibacteriota</taxon>
    </lineage>
</organism>
<comment type="caution">
    <text evidence="2">The sequence shown here is derived from an EMBL/GenBank/DDBJ whole genome shotgun (WGS) entry which is preliminary data.</text>
</comment>
<reference evidence="2 3" key="1">
    <citation type="journal article" date="2016" name="Nat. Commun.">
        <title>Thousands of microbial genomes shed light on interconnected biogeochemical processes in an aquifer system.</title>
        <authorList>
            <person name="Anantharaman K."/>
            <person name="Brown C.T."/>
            <person name="Hug L.A."/>
            <person name="Sharon I."/>
            <person name="Castelle C.J."/>
            <person name="Probst A.J."/>
            <person name="Thomas B.C."/>
            <person name="Singh A."/>
            <person name="Wilkins M.J."/>
            <person name="Karaoz U."/>
            <person name="Brodie E.L."/>
            <person name="Williams K.H."/>
            <person name="Hubbard S.S."/>
            <person name="Banfield J.F."/>
        </authorList>
    </citation>
    <scope>NUCLEOTIDE SEQUENCE [LARGE SCALE GENOMIC DNA]</scope>
</reference>
<proteinExistence type="predicted"/>
<evidence type="ECO:0000313" key="2">
    <source>
        <dbReference type="EMBL" id="OGY17056.1"/>
    </source>
</evidence>
<dbReference type="STRING" id="1797589.A2784_04735"/>